<comment type="caution">
    <text evidence="6">The sequence shown here is derived from an EMBL/GenBank/DDBJ whole genome shotgun (WGS) entry which is preliminary data.</text>
</comment>
<evidence type="ECO:0000256" key="5">
    <source>
        <dbReference type="ARBA" id="ARBA00023014"/>
    </source>
</evidence>
<dbReference type="OrthoDB" id="3627470at2"/>
<dbReference type="PANTHER" id="PTHR30426">
    <property type="entry name" value="4-HYDROXY-3-METHYLBUT-2-ENYL DIPHOSPHATE REDUCTASE"/>
    <property type="match status" value="1"/>
</dbReference>
<dbReference type="GO" id="GO:0019288">
    <property type="term" value="P:isopentenyl diphosphate biosynthetic process, methylerythritol 4-phosphate pathway"/>
    <property type="evidence" value="ECO:0007669"/>
    <property type="project" value="InterPro"/>
</dbReference>
<dbReference type="Gene3D" id="3.40.1010.20">
    <property type="entry name" value="4-hydroxy-3-methylbut-2-enyl diphosphate reductase, catalytic domain"/>
    <property type="match status" value="2"/>
</dbReference>
<dbReference type="Pfam" id="PF02401">
    <property type="entry name" value="LYTB"/>
    <property type="match status" value="1"/>
</dbReference>
<proteinExistence type="predicted"/>
<keyword evidence="7" id="KW-1185">Reference proteome</keyword>
<dbReference type="RefSeq" id="WP_151558777.1">
    <property type="nucleotide sequence ID" value="NZ_WBMT01000002.1"/>
</dbReference>
<evidence type="ECO:0000256" key="3">
    <source>
        <dbReference type="ARBA" id="ARBA00022723"/>
    </source>
</evidence>
<dbReference type="InterPro" id="IPR003451">
    <property type="entry name" value="LytB/IspH"/>
</dbReference>
<evidence type="ECO:0000256" key="1">
    <source>
        <dbReference type="ARBA" id="ARBA00001966"/>
    </source>
</evidence>
<dbReference type="AlphaFoldDB" id="A0A6H9Z8I6"/>
<dbReference type="Gene3D" id="3.40.50.11270">
    <property type="match status" value="1"/>
</dbReference>
<evidence type="ECO:0000256" key="4">
    <source>
        <dbReference type="ARBA" id="ARBA00023004"/>
    </source>
</evidence>
<dbReference type="PANTHER" id="PTHR30426:SF0">
    <property type="entry name" value="4-HYDROXY-3-METHYLBUT-2-ENYL DIPHOSPHATE REDUCTASE"/>
    <property type="match status" value="1"/>
</dbReference>
<protein>
    <submittedName>
        <fullName evidence="6">4-hydroxy-3-methylbut-2-enyl diphosphate reductase</fullName>
    </submittedName>
</protein>
<keyword evidence="5" id="KW-0411">Iron-sulfur</keyword>
<evidence type="ECO:0000256" key="2">
    <source>
        <dbReference type="ARBA" id="ARBA00022485"/>
    </source>
</evidence>
<sequence>MDRTLWHESFAVYGVAVGEILVADSFLHPRRGLVECAVAPALAARLGPAARRGQAQLGQWHGEGLLYTTTYLTKDGHAEGFGVAAHCDDPAALATARETMDVWSRTPRMRRVLVSGVEPRCMGATRALRTMEETGRRGPAYVIGRPPEADGLIEIDDLSEVPDGGTVVFPAHGVPLGVRAEAAARGLRVVDATCPLVTEALGELRRFADRGDTVVIVGRRDHRAIGSFTGQAPDDTVLVENEEDIRHLDLPERISYVVETGMAADEAARLVTALRARYPLARGPHPDGWCYAASDRADTVRAIAEAADLMLICGDRDSADARELAGLTTGTPTQTLADLADLDPVGLADAATIGLAVALPAKPRLTAAVIQALAGLGPLSVVRRRVVSETAAIPGSQVV</sequence>
<name>A0A6H9Z8I6_9ACTN</name>
<evidence type="ECO:0000313" key="7">
    <source>
        <dbReference type="Proteomes" id="UP000468735"/>
    </source>
</evidence>
<reference evidence="6 7" key="1">
    <citation type="submission" date="2019-09" db="EMBL/GenBank/DDBJ databases">
        <title>Actinomadura physcomitrii sp. nov., a novel actinomycete isolated from moss [Physcomitrium sphaericum (Ludw) Fuernr].</title>
        <authorList>
            <person name="Zhuang X."/>
            <person name="Liu C."/>
        </authorList>
    </citation>
    <scope>NUCLEOTIDE SEQUENCE [LARGE SCALE GENOMIC DNA]</scope>
    <source>
        <strain evidence="6 7">HMC1</strain>
    </source>
</reference>
<dbReference type="GO" id="GO:0051745">
    <property type="term" value="F:4-hydroxy-3-methylbut-2-enyl diphosphate reductase activity"/>
    <property type="evidence" value="ECO:0007669"/>
    <property type="project" value="InterPro"/>
</dbReference>
<dbReference type="GO" id="GO:0050992">
    <property type="term" value="P:dimethylallyl diphosphate biosynthetic process"/>
    <property type="evidence" value="ECO:0007669"/>
    <property type="project" value="InterPro"/>
</dbReference>
<dbReference type="GO" id="GO:0046872">
    <property type="term" value="F:metal ion binding"/>
    <property type="evidence" value="ECO:0007669"/>
    <property type="project" value="UniProtKB-KW"/>
</dbReference>
<keyword evidence="2" id="KW-0004">4Fe-4S</keyword>
<keyword evidence="3" id="KW-0479">Metal-binding</keyword>
<gene>
    <name evidence="6" type="ORF">F8566_05870</name>
</gene>
<evidence type="ECO:0000313" key="6">
    <source>
        <dbReference type="EMBL" id="KAB2351738.1"/>
    </source>
</evidence>
<dbReference type="GO" id="GO:0051539">
    <property type="term" value="F:4 iron, 4 sulfur cluster binding"/>
    <property type="evidence" value="ECO:0007669"/>
    <property type="project" value="UniProtKB-KW"/>
</dbReference>
<accession>A0A6H9Z8I6</accession>
<dbReference type="Proteomes" id="UP000468735">
    <property type="component" value="Unassembled WGS sequence"/>
</dbReference>
<organism evidence="6 7">
    <name type="scientific">Actinomadura rudentiformis</name>
    <dbReference type="NCBI Taxonomy" id="359158"/>
    <lineage>
        <taxon>Bacteria</taxon>
        <taxon>Bacillati</taxon>
        <taxon>Actinomycetota</taxon>
        <taxon>Actinomycetes</taxon>
        <taxon>Streptosporangiales</taxon>
        <taxon>Thermomonosporaceae</taxon>
        <taxon>Actinomadura</taxon>
    </lineage>
</organism>
<keyword evidence="4" id="KW-0408">Iron</keyword>
<comment type="cofactor">
    <cofactor evidence="1">
        <name>[4Fe-4S] cluster</name>
        <dbReference type="ChEBI" id="CHEBI:49883"/>
    </cofactor>
</comment>
<dbReference type="EMBL" id="WBMT01000002">
    <property type="protein sequence ID" value="KAB2351738.1"/>
    <property type="molecule type" value="Genomic_DNA"/>
</dbReference>